<comment type="subcellular location">
    <subcellularLocation>
        <location evidence="1">Membrane</location>
    </subcellularLocation>
</comment>
<proteinExistence type="predicted"/>
<dbReference type="Pfam" id="PF01124">
    <property type="entry name" value="MAPEG"/>
    <property type="match status" value="1"/>
</dbReference>
<sequence>MPLPIPFLIPLFCHSILPRPLVSTTFLSLPTSFTSLISTPQWGLYYGVCAIMLPCGLKVAYGFTKIPPFQLAYNNINPRKSFETLKATDAFYNRLCSAEAHSFENAPFYIAGVLSAISMKVEPKLITEYCGFWIALRLLHTATYLGAWGNSGVAVAGVRTVSYVMAASASASLLLHAAQASTA</sequence>
<name>A0A9W7BYX5_9STRA</name>
<evidence type="ECO:0000256" key="4">
    <source>
        <dbReference type="ARBA" id="ARBA00023136"/>
    </source>
</evidence>
<dbReference type="PANTHER" id="PTHR35371:SF1">
    <property type="entry name" value="BLR7753 PROTEIN"/>
    <property type="match status" value="1"/>
</dbReference>
<gene>
    <name evidence="5" type="ORF">TrLO_g6872</name>
</gene>
<reference evidence="6" key="1">
    <citation type="journal article" date="2023" name="Commun. Biol.">
        <title>Genome analysis of Parmales, the sister group of diatoms, reveals the evolutionary specialization of diatoms from phago-mixotrophs to photoautotrophs.</title>
        <authorList>
            <person name="Ban H."/>
            <person name="Sato S."/>
            <person name="Yoshikawa S."/>
            <person name="Yamada K."/>
            <person name="Nakamura Y."/>
            <person name="Ichinomiya M."/>
            <person name="Sato N."/>
            <person name="Blanc-Mathieu R."/>
            <person name="Endo H."/>
            <person name="Kuwata A."/>
            <person name="Ogata H."/>
        </authorList>
    </citation>
    <scope>NUCLEOTIDE SEQUENCE [LARGE SCALE GENOMIC DNA]</scope>
    <source>
        <strain evidence="6">NIES 3700</strain>
    </source>
</reference>
<dbReference type="GO" id="GO:0016020">
    <property type="term" value="C:membrane"/>
    <property type="evidence" value="ECO:0007669"/>
    <property type="project" value="UniProtKB-SubCell"/>
</dbReference>
<evidence type="ECO:0000313" key="6">
    <source>
        <dbReference type="Proteomes" id="UP001165122"/>
    </source>
</evidence>
<keyword evidence="4" id="KW-0472">Membrane</keyword>
<comment type="caution">
    <text evidence="5">The sequence shown here is derived from an EMBL/GenBank/DDBJ whole genome shotgun (WGS) entry which is preliminary data.</text>
</comment>
<keyword evidence="3" id="KW-1133">Transmembrane helix</keyword>
<evidence type="ECO:0000313" key="5">
    <source>
        <dbReference type="EMBL" id="GMH99102.1"/>
    </source>
</evidence>
<keyword evidence="2" id="KW-0812">Transmembrane</keyword>
<dbReference type="InterPro" id="IPR023352">
    <property type="entry name" value="MAPEG-like_dom_sf"/>
</dbReference>
<accession>A0A9W7BYX5</accession>
<dbReference type="InterPro" id="IPR001129">
    <property type="entry name" value="Membr-assoc_MAPEG"/>
</dbReference>
<dbReference type="SUPFAM" id="SSF161084">
    <property type="entry name" value="MAPEG domain-like"/>
    <property type="match status" value="1"/>
</dbReference>
<dbReference type="PANTHER" id="PTHR35371">
    <property type="entry name" value="INNER MEMBRANE PROTEIN"/>
    <property type="match status" value="1"/>
</dbReference>
<organism evidence="5 6">
    <name type="scientific">Triparma laevis f. longispina</name>
    <dbReference type="NCBI Taxonomy" id="1714387"/>
    <lineage>
        <taxon>Eukaryota</taxon>
        <taxon>Sar</taxon>
        <taxon>Stramenopiles</taxon>
        <taxon>Ochrophyta</taxon>
        <taxon>Bolidophyceae</taxon>
        <taxon>Parmales</taxon>
        <taxon>Triparmaceae</taxon>
        <taxon>Triparma</taxon>
    </lineage>
</organism>
<dbReference type="OrthoDB" id="200934at2759"/>
<dbReference type="Proteomes" id="UP001165122">
    <property type="component" value="Unassembled WGS sequence"/>
</dbReference>
<evidence type="ECO:0000256" key="1">
    <source>
        <dbReference type="ARBA" id="ARBA00004370"/>
    </source>
</evidence>
<dbReference type="EMBL" id="BRXW01000004">
    <property type="protein sequence ID" value="GMH99102.1"/>
    <property type="molecule type" value="Genomic_DNA"/>
</dbReference>
<dbReference type="AlphaFoldDB" id="A0A9W7BYX5"/>
<keyword evidence="6" id="KW-1185">Reference proteome</keyword>
<evidence type="ECO:0000256" key="3">
    <source>
        <dbReference type="ARBA" id="ARBA00022989"/>
    </source>
</evidence>
<evidence type="ECO:0000256" key="2">
    <source>
        <dbReference type="ARBA" id="ARBA00022692"/>
    </source>
</evidence>
<protein>
    <submittedName>
        <fullName evidence="5">Uncharacterized protein</fullName>
    </submittedName>
</protein>
<dbReference type="Gene3D" id="1.20.120.550">
    <property type="entry name" value="Membrane associated eicosanoid/glutathione metabolism-like domain"/>
    <property type="match status" value="1"/>
</dbReference>